<dbReference type="CDD" id="cd15482">
    <property type="entry name" value="Sialidase_non-viral"/>
    <property type="match status" value="2"/>
</dbReference>
<name>A0A7J5Q167_9BACE</name>
<dbReference type="Pfam" id="PF15902">
    <property type="entry name" value="Sortilin-Vps10"/>
    <property type="match status" value="2"/>
</dbReference>
<evidence type="ECO:0000259" key="2">
    <source>
        <dbReference type="Pfam" id="PF15902"/>
    </source>
</evidence>
<comment type="caution">
    <text evidence="3">The sequence shown here is derived from an EMBL/GenBank/DDBJ whole genome shotgun (WGS) entry which is preliminary data.</text>
</comment>
<proteinExistence type="predicted"/>
<gene>
    <name evidence="3" type="ORF">GA398_05810</name>
    <name evidence="4" type="ORF">LD004_05550</name>
</gene>
<evidence type="ECO:0000313" key="5">
    <source>
        <dbReference type="Proteomes" id="UP000434604"/>
    </source>
</evidence>
<dbReference type="InterPro" id="IPR052025">
    <property type="entry name" value="Xyloglucanase_GH74"/>
</dbReference>
<dbReference type="GO" id="GO:0010411">
    <property type="term" value="P:xyloglucan metabolic process"/>
    <property type="evidence" value="ECO:0007669"/>
    <property type="project" value="TreeGrafter"/>
</dbReference>
<dbReference type="EMBL" id="JAIWYE010000012">
    <property type="protein sequence ID" value="MCA4703078.1"/>
    <property type="molecule type" value="Genomic_DNA"/>
</dbReference>
<dbReference type="Gene3D" id="2.130.10.10">
    <property type="entry name" value="YVTN repeat-like/Quinoprotein amine dehydrogenase"/>
    <property type="match status" value="4"/>
</dbReference>
<dbReference type="SUPFAM" id="SSF110296">
    <property type="entry name" value="Oligoxyloglucan reducing end-specific cellobiohydrolase"/>
    <property type="match status" value="2"/>
</dbReference>
<dbReference type="AlphaFoldDB" id="A0A7J5Q167"/>
<evidence type="ECO:0000313" key="4">
    <source>
        <dbReference type="EMBL" id="MCA4703078.1"/>
    </source>
</evidence>
<protein>
    <recommendedName>
        <fullName evidence="2">Sortilin N-terminal domain-containing protein</fullName>
    </recommendedName>
</protein>
<sequence>MIRRNIVYCISLLVSIHVAAQLDKEYFEKLRKEKVESSDALVWKQFGPGMSGYCEEFWCHPTDAGVMFMGPDMHVSYGTWDDGHSWHTLKDCDGTGQDMKRVIEMDFSRQNPDFGLALDWNGEVYETRDRGHRWECIYKLGKRHSALAVDPNDDSVWYVGAGDFWNVKANHRSLEHLHGIQLPFAAYGCVWKSTDKGRTWKKYSNGLPEKMDIGKIIVDPRNSSVIYLVGGHGIYKSKDGGKNWIVAAKGLPNNLPRDLTSYYDKRTGEFILYLLEQTFYEKDRKGSLTSRGGVYVSKDGAENWTDITGNIPVDMTQITGGSLTGFQYTRALAHWFGIEQNEVKKQFPARPTSILPVFNRIVVNPMNKDEIYITQNAKHDFTFPVGEVMKTVDGGKHWIVCAREGKYWNEKRDEAYWKSRNNPVGGNMKFAHLQREMDDKDYSSGNRFLTINAKGDVFICVDQQVLRSNDGGESWQQIDDNETAPGSRKWVGRGDSNLPGRFMLLDTGVKNRILLCCGEHGLWQTADLGGYPDKDAVAVEQLDGQCIRKGAHSIATVAVNPKNPQEIYTLVFRQEHRGAFRCSADGGKTWKNRSVAVPYDNKNLSGAHLYQYSLTVDYQNPERVYFCVMRTSVTEVGEGKKTKDFDAYGVYASSNGGKTWALSNEGLPDKCSVNRITMDPHRPEVLYAALNKSGKVNGGLYRTDNHGEEWQQMDIPDIITSVNHVFVDKNTGYIYISCGTKTGTAREGGVWRSKNKGKTWQKIFEMPYVWQAETSPVDSDIIIVSSAGCPGFNERQPILNPGAYLSKDSGRHWTKVNKNLGQPDKIVDIKPDIHDRNVFWCALWGSGWYKGVLTE</sequence>
<evidence type="ECO:0000313" key="3">
    <source>
        <dbReference type="EMBL" id="KAB6149024.1"/>
    </source>
</evidence>
<reference evidence="3 5" key="1">
    <citation type="journal article" date="2019" name="Nat. Med.">
        <title>A library of human gut bacterial isolates paired with longitudinal multiomics data enables mechanistic microbiome research.</title>
        <authorList>
            <person name="Poyet M."/>
            <person name="Groussin M."/>
            <person name="Gibbons S.M."/>
            <person name="Avila-Pacheco J."/>
            <person name="Jiang X."/>
            <person name="Kearney S.M."/>
            <person name="Perrotta A.R."/>
            <person name="Berdy B."/>
            <person name="Zhao S."/>
            <person name="Lieberman T.D."/>
            <person name="Swanson P.K."/>
            <person name="Smith M."/>
            <person name="Roesemann S."/>
            <person name="Alexander J.E."/>
            <person name="Rich S.A."/>
            <person name="Livny J."/>
            <person name="Vlamakis H."/>
            <person name="Clish C."/>
            <person name="Bullock K."/>
            <person name="Deik A."/>
            <person name="Scott J."/>
            <person name="Pierce K.A."/>
            <person name="Xavier R.J."/>
            <person name="Alm E.J."/>
        </authorList>
    </citation>
    <scope>NUCLEOTIDE SEQUENCE [LARGE SCALE GENOMIC DNA]</scope>
    <source>
        <strain evidence="3 5">BIOML-A58</strain>
    </source>
</reference>
<dbReference type="PANTHER" id="PTHR43739:SF5">
    <property type="entry name" value="EXO-ALPHA-SIALIDASE"/>
    <property type="match status" value="1"/>
</dbReference>
<dbReference type="Proteomes" id="UP000434604">
    <property type="component" value="Unassembled WGS sequence"/>
</dbReference>
<dbReference type="InterPro" id="IPR015943">
    <property type="entry name" value="WD40/YVTN_repeat-like_dom_sf"/>
</dbReference>
<dbReference type="RefSeq" id="WP_151934332.1">
    <property type="nucleotide sequence ID" value="NZ_JAIWXB010000011.1"/>
</dbReference>
<organism evidence="3 5">
    <name type="scientific">Bacteroides xylanisolvens</name>
    <dbReference type="NCBI Taxonomy" id="371601"/>
    <lineage>
        <taxon>Bacteria</taxon>
        <taxon>Pseudomonadati</taxon>
        <taxon>Bacteroidota</taxon>
        <taxon>Bacteroidia</taxon>
        <taxon>Bacteroidales</taxon>
        <taxon>Bacteroidaceae</taxon>
        <taxon>Bacteroides</taxon>
    </lineage>
</organism>
<dbReference type="Proteomes" id="UP001198461">
    <property type="component" value="Unassembled WGS sequence"/>
</dbReference>
<reference evidence="4" key="2">
    <citation type="submission" date="2023-08" db="EMBL/GenBank/DDBJ databases">
        <title>Mucin Metabolism Genes Underlie the Key Renovations of Bacteroides xylanisolvens Genomes in Captive Great Apes.</title>
        <authorList>
            <person name="Nishida A.H."/>
        </authorList>
    </citation>
    <scope>NUCLEOTIDE SEQUENCE</scope>
    <source>
        <strain evidence="4">P13.H9</strain>
    </source>
</reference>
<evidence type="ECO:0000256" key="1">
    <source>
        <dbReference type="ARBA" id="ARBA00022737"/>
    </source>
</evidence>
<dbReference type="EMBL" id="WDED01000006">
    <property type="protein sequence ID" value="KAB6149024.1"/>
    <property type="molecule type" value="Genomic_DNA"/>
</dbReference>
<feature type="domain" description="Sortilin N-terminal" evidence="2">
    <location>
        <begin position="650"/>
        <end position="765"/>
    </location>
</feature>
<feature type="domain" description="Sortilin N-terminal" evidence="2">
    <location>
        <begin position="190"/>
        <end position="309"/>
    </location>
</feature>
<dbReference type="PANTHER" id="PTHR43739">
    <property type="entry name" value="XYLOGLUCANASE (EUROFUNG)"/>
    <property type="match status" value="1"/>
</dbReference>
<keyword evidence="1" id="KW-0677">Repeat</keyword>
<accession>A0A7J5Q167</accession>
<dbReference type="InterPro" id="IPR031778">
    <property type="entry name" value="Sortilin_N"/>
</dbReference>